<dbReference type="EMBL" id="HBED01007437">
    <property type="protein sequence ID" value="CAD8297865.1"/>
    <property type="molecule type" value="Transcribed_RNA"/>
</dbReference>
<keyword evidence="2" id="KW-0812">Transmembrane</keyword>
<keyword evidence="2" id="KW-0472">Membrane</keyword>
<reference evidence="3" key="1">
    <citation type="submission" date="2021-01" db="EMBL/GenBank/DDBJ databases">
        <authorList>
            <person name="Corre E."/>
            <person name="Pelletier E."/>
            <person name="Niang G."/>
            <person name="Scheremetjew M."/>
            <person name="Finn R."/>
            <person name="Kale V."/>
            <person name="Holt S."/>
            <person name="Cochrane G."/>
            <person name="Meng A."/>
            <person name="Brown T."/>
            <person name="Cohen L."/>
        </authorList>
    </citation>
    <scope>NUCLEOTIDE SEQUENCE</scope>
    <source>
        <strain evidence="3">CCMP147</strain>
    </source>
</reference>
<name>A0A7R9VKA4_9STRA</name>
<proteinExistence type="predicted"/>
<feature type="transmembrane region" description="Helical" evidence="2">
    <location>
        <begin position="28"/>
        <end position="49"/>
    </location>
</feature>
<accession>A0A7R9VKA4</accession>
<organism evidence="3">
    <name type="scientific">Pseudictyota dubia</name>
    <dbReference type="NCBI Taxonomy" id="2749911"/>
    <lineage>
        <taxon>Eukaryota</taxon>
        <taxon>Sar</taxon>
        <taxon>Stramenopiles</taxon>
        <taxon>Ochrophyta</taxon>
        <taxon>Bacillariophyta</taxon>
        <taxon>Mediophyceae</taxon>
        <taxon>Biddulphiophycidae</taxon>
        <taxon>Eupodiscales</taxon>
        <taxon>Odontellaceae</taxon>
        <taxon>Pseudictyota</taxon>
    </lineage>
</organism>
<keyword evidence="2" id="KW-1133">Transmembrane helix</keyword>
<evidence type="ECO:0000313" key="3">
    <source>
        <dbReference type="EMBL" id="CAD8297865.1"/>
    </source>
</evidence>
<sequence length="204" mass="22522">MAHLRMARPATRSAGLSSSQQRGRYGHALVAIAWILLSCLTLISVVYSVRIYAALVSDDDDGNGADIASRRGGRIRSSGAVGPRSKRRPGRAQKEDSNEEPNYALLYPNYDCVGEPVRINYSSSEKNCQQCRDFCDLRFKGQETSPNELDSTSIFVFGEKGVQIVNVCAGQFKYERDKITTLKVIRPEEGCINLGRGASHARFV</sequence>
<protein>
    <submittedName>
        <fullName evidence="3">Uncharacterized protein</fullName>
    </submittedName>
</protein>
<gene>
    <name evidence="3" type="ORF">TDUB1175_LOCUS3646</name>
</gene>
<dbReference type="AlphaFoldDB" id="A0A7R9VKA4"/>
<evidence type="ECO:0000256" key="1">
    <source>
        <dbReference type="SAM" id="MobiDB-lite"/>
    </source>
</evidence>
<feature type="region of interest" description="Disordered" evidence="1">
    <location>
        <begin position="66"/>
        <end position="98"/>
    </location>
</feature>
<evidence type="ECO:0000256" key="2">
    <source>
        <dbReference type="SAM" id="Phobius"/>
    </source>
</evidence>